<comment type="similarity">
    <text evidence="1">Belongs to the TBP family.</text>
</comment>
<proteinExistence type="inferred from homology"/>
<dbReference type="SUPFAM" id="SSF55945">
    <property type="entry name" value="TATA-box binding protein-like"/>
    <property type="match status" value="1"/>
</dbReference>
<reference evidence="4" key="1">
    <citation type="journal article" date="2020" name="Nature">
        <title>Giant virus diversity and host interactions through global metagenomics.</title>
        <authorList>
            <person name="Schulz F."/>
            <person name="Roux S."/>
            <person name="Paez-Espino D."/>
            <person name="Jungbluth S."/>
            <person name="Walsh D.A."/>
            <person name="Denef V.J."/>
            <person name="McMahon K.D."/>
            <person name="Konstantinidis K.T."/>
            <person name="Eloe-Fadrosh E.A."/>
            <person name="Kyrpides N.C."/>
            <person name="Woyke T."/>
        </authorList>
    </citation>
    <scope>NUCLEOTIDE SEQUENCE</scope>
    <source>
        <strain evidence="4">GVMAG-M-3300025138-11</strain>
    </source>
</reference>
<dbReference type="GO" id="GO:0003677">
    <property type="term" value="F:DNA binding"/>
    <property type="evidence" value="ECO:0007669"/>
    <property type="project" value="UniProtKB-KW"/>
</dbReference>
<evidence type="ECO:0000313" key="4">
    <source>
        <dbReference type="EMBL" id="QHT97196.1"/>
    </source>
</evidence>
<dbReference type="InterPro" id="IPR000814">
    <property type="entry name" value="TBP"/>
</dbReference>
<accession>A0A6C0IXP0</accession>
<sequence>MDSSKNILTNYNFNLDNYINKMQDNPYIDELNHSIKKQQIDKLRKYFPDDCINHLSIDALMKINSSFTDSKLLLKFFNELNFNNSLSSNEKLSKINQKIKTLDNTVKKIKIKPTQLRISTMTMCGDLGNIINTSNLYKNFVAPKNCLSEPENKQSTNKYKKNYIGIIGCKADDLEPKGYFNKKKLANFFNSATLNILISDNKCINFKLFKNGKIQLTGVPSEELGLKSIDIVIDYIKQNNKSIVNDIEKLKLQTYKIVLINSDYDCGFMIHRDNLANILINKFNLSVNFDCENYPGVKLQYFYNTETNSNGICNCLKKCIGKGDGNSINNCKKITISTFQSGKIIITGGRTIEHINTAYNYFNQILENYYNEIVKSDTDDTKLIKNYKRQHFYIKKQNISNFDLYSSLINI</sequence>
<protein>
    <submittedName>
        <fullName evidence="4">Uncharacterized protein</fullName>
    </submittedName>
</protein>
<dbReference type="InterPro" id="IPR012295">
    <property type="entry name" value="TBP_dom_sf"/>
</dbReference>
<keyword evidence="3" id="KW-0804">Transcription</keyword>
<dbReference type="GO" id="GO:0006352">
    <property type="term" value="P:DNA-templated transcription initiation"/>
    <property type="evidence" value="ECO:0007669"/>
    <property type="project" value="InterPro"/>
</dbReference>
<name>A0A6C0IXP0_9ZZZZ</name>
<evidence type="ECO:0000256" key="1">
    <source>
        <dbReference type="ARBA" id="ARBA00005560"/>
    </source>
</evidence>
<keyword evidence="2" id="KW-0238">DNA-binding</keyword>
<dbReference type="Gene3D" id="3.30.310.10">
    <property type="entry name" value="TATA-Binding Protein"/>
    <property type="match status" value="1"/>
</dbReference>
<dbReference type="AlphaFoldDB" id="A0A6C0IXP0"/>
<evidence type="ECO:0000256" key="2">
    <source>
        <dbReference type="ARBA" id="ARBA00023125"/>
    </source>
</evidence>
<dbReference type="Pfam" id="PF00352">
    <property type="entry name" value="TBP"/>
    <property type="match status" value="1"/>
</dbReference>
<organism evidence="4">
    <name type="scientific">viral metagenome</name>
    <dbReference type="NCBI Taxonomy" id="1070528"/>
    <lineage>
        <taxon>unclassified sequences</taxon>
        <taxon>metagenomes</taxon>
        <taxon>organismal metagenomes</taxon>
    </lineage>
</organism>
<evidence type="ECO:0000256" key="3">
    <source>
        <dbReference type="ARBA" id="ARBA00023163"/>
    </source>
</evidence>
<dbReference type="EMBL" id="MN740273">
    <property type="protein sequence ID" value="QHT97196.1"/>
    <property type="molecule type" value="Genomic_DNA"/>
</dbReference>